<evidence type="ECO:0000256" key="5">
    <source>
        <dbReference type="ARBA" id="ARBA00038013"/>
    </source>
</evidence>
<evidence type="ECO:0000256" key="6">
    <source>
        <dbReference type="SAM" id="Phobius"/>
    </source>
</evidence>
<feature type="transmembrane region" description="Helical" evidence="6">
    <location>
        <begin position="84"/>
        <end position="104"/>
    </location>
</feature>
<reference evidence="7 8" key="1">
    <citation type="journal article" date="2016" name="Fungal Biol.">
        <title>The genome of Xylona heveae provides a window into fungal endophytism.</title>
        <authorList>
            <person name="Gazis R."/>
            <person name="Kuo A."/>
            <person name="Riley R."/>
            <person name="LaButti K."/>
            <person name="Lipzen A."/>
            <person name="Lin J."/>
            <person name="Amirebrahimi M."/>
            <person name="Hesse C.N."/>
            <person name="Spatafora J.W."/>
            <person name="Henrissat B."/>
            <person name="Hainaut M."/>
            <person name="Grigoriev I.V."/>
            <person name="Hibbett D.S."/>
        </authorList>
    </citation>
    <scope>NUCLEOTIDE SEQUENCE [LARGE SCALE GENOMIC DNA]</scope>
    <source>
        <strain evidence="7 8">TC161</strain>
    </source>
</reference>
<name>A0A161TB88_XYLHT</name>
<protein>
    <submittedName>
        <fullName evidence="7">Uncharacterized protein</fullName>
    </submittedName>
</protein>
<dbReference type="PANTHER" id="PTHR37278">
    <property type="entry name" value="AUTOPHAGY-RELATED PROTEIN 33-RELATED"/>
    <property type="match status" value="1"/>
</dbReference>
<feature type="transmembrane region" description="Helical" evidence="6">
    <location>
        <begin position="12"/>
        <end position="39"/>
    </location>
</feature>
<dbReference type="GeneID" id="28899437"/>
<gene>
    <name evidence="7" type="ORF">L228DRAFT_261028</name>
</gene>
<keyword evidence="8" id="KW-1185">Reference proteome</keyword>
<accession>A0A161TB88</accession>
<comment type="similarity">
    <text evidence="5">Belongs to the ATG33 family.</text>
</comment>
<keyword evidence="2 6" id="KW-0812">Transmembrane</keyword>
<evidence type="ECO:0000256" key="1">
    <source>
        <dbReference type="ARBA" id="ARBA00004141"/>
    </source>
</evidence>
<evidence type="ECO:0000256" key="2">
    <source>
        <dbReference type="ARBA" id="ARBA00022692"/>
    </source>
</evidence>
<evidence type="ECO:0000256" key="4">
    <source>
        <dbReference type="ARBA" id="ARBA00023136"/>
    </source>
</evidence>
<evidence type="ECO:0000313" key="7">
    <source>
        <dbReference type="EMBL" id="KZF22907.1"/>
    </source>
</evidence>
<dbReference type="InterPro" id="IPR051668">
    <property type="entry name" value="ATG33"/>
</dbReference>
<sequence>MSRCPIVVVPKFIGTISLGLLTGVSYTLSTQTLPTLLAFPSAATAHHSLQKLQSVAKRHLHALSGLSIVSLSTAYFFSPPRGRHPYLLWTSLMVALSAGVDFALQKNEARLFSLSKRQEQSGSESGELPLHEAKRAEEGYAGAINGEEVKSRMEAFQLAQTVRACVAGIGFLMGVVGIWGDGA</sequence>
<dbReference type="PANTHER" id="PTHR37278:SF1">
    <property type="entry name" value="AUTOPHAGY-RELATED PROTEIN 33-RELATED"/>
    <property type="match status" value="1"/>
</dbReference>
<dbReference type="RefSeq" id="XP_018188462.1">
    <property type="nucleotide sequence ID" value="XM_018334300.1"/>
</dbReference>
<comment type="subcellular location">
    <subcellularLocation>
        <location evidence="1">Membrane</location>
        <topology evidence="1">Multi-pass membrane protein</topology>
    </subcellularLocation>
</comment>
<dbReference type="OrthoDB" id="5336366at2759"/>
<dbReference type="EMBL" id="KV407458">
    <property type="protein sequence ID" value="KZF22907.1"/>
    <property type="molecule type" value="Genomic_DNA"/>
</dbReference>
<dbReference type="GO" id="GO:0016236">
    <property type="term" value="P:macroautophagy"/>
    <property type="evidence" value="ECO:0007669"/>
    <property type="project" value="TreeGrafter"/>
</dbReference>
<dbReference type="InParanoid" id="A0A161TB88"/>
<keyword evidence="4 6" id="KW-0472">Membrane</keyword>
<dbReference type="GO" id="GO:0000422">
    <property type="term" value="P:autophagy of mitochondrion"/>
    <property type="evidence" value="ECO:0007669"/>
    <property type="project" value="TreeGrafter"/>
</dbReference>
<evidence type="ECO:0000313" key="8">
    <source>
        <dbReference type="Proteomes" id="UP000076632"/>
    </source>
</evidence>
<organism evidence="7 8">
    <name type="scientific">Xylona heveae (strain CBS 132557 / TC161)</name>
    <dbReference type="NCBI Taxonomy" id="1328760"/>
    <lineage>
        <taxon>Eukaryota</taxon>
        <taxon>Fungi</taxon>
        <taxon>Dikarya</taxon>
        <taxon>Ascomycota</taxon>
        <taxon>Pezizomycotina</taxon>
        <taxon>Xylonomycetes</taxon>
        <taxon>Xylonales</taxon>
        <taxon>Xylonaceae</taxon>
        <taxon>Xylona</taxon>
    </lineage>
</organism>
<keyword evidence="3 6" id="KW-1133">Transmembrane helix</keyword>
<evidence type="ECO:0000256" key="3">
    <source>
        <dbReference type="ARBA" id="ARBA00022989"/>
    </source>
</evidence>
<dbReference type="GO" id="GO:0005741">
    <property type="term" value="C:mitochondrial outer membrane"/>
    <property type="evidence" value="ECO:0007669"/>
    <property type="project" value="TreeGrafter"/>
</dbReference>
<dbReference type="OMA" id="WCLSSPR"/>
<feature type="transmembrane region" description="Helical" evidence="6">
    <location>
        <begin position="161"/>
        <end position="180"/>
    </location>
</feature>
<dbReference type="AlphaFoldDB" id="A0A161TB88"/>
<dbReference type="Proteomes" id="UP000076632">
    <property type="component" value="Unassembled WGS sequence"/>
</dbReference>
<proteinExistence type="inferred from homology"/>